<dbReference type="AlphaFoldDB" id="A0A131Z4Y2"/>
<reference evidence="1" key="1">
    <citation type="journal article" date="2016" name="Ticks Tick Borne Dis.">
        <title>De novo assembly and annotation of the salivary gland transcriptome of Rhipicephalus appendiculatus male and female ticks during blood feeding.</title>
        <authorList>
            <person name="de Castro M.H."/>
            <person name="de Klerk D."/>
            <person name="Pienaar R."/>
            <person name="Latif A.A."/>
            <person name="Rees D.J."/>
            <person name="Mans B.J."/>
        </authorList>
    </citation>
    <scope>NUCLEOTIDE SEQUENCE</scope>
    <source>
        <tissue evidence="1">Salivary glands</tissue>
    </source>
</reference>
<protein>
    <submittedName>
        <fullName evidence="1">Reprolysin</fullName>
    </submittedName>
</protein>
<evidence type="ECO:0000313" key="1">
    <source>
        <dbReference type="EMBL" id="JAP86434.1"/>
    </source>
</evidence>
<sequence>MSNEGTDMQNKSILSNCSMEQIRFLVSRLPDSCLFVNTTANITNDFYPGENITDEQFCNLTHPGIRVVPVYSVSAVEKQTSAQLMYLLTRRCHAILIVAGIRQIRVVNTVMRLAKTIILLQNQRLKIMTMSFMKIPVSIMTGWTE</sequence>
<accession>A0A131Z4Y2</accession>
<proteinExistence type="predicted"/>
<organism evidence="1">
    <name type="scientific">Rhipicephalus appendiculatus</name>
    <name type="common">Brown ear tick</name>
    <dbReference type="NCBI Taxonomy" id="34631"/>
    <lineage>
        <taxon>Eukaryota</taxon>
        <taxon>Metazoa</taxon>
        <taxon>Ecdysozoa</taxon>
        <taxon>Arthropoda</taxon>
        <taxon>Chelicerata</taxon>
        <taxon>Arachnida</taxon>
        <taxon>Acari</taxon>
        <taxon>Parasitiformes</taxon>
        <taxon>Ixodida</taxon>
        <taxon>Ixodoidea</taxon>
        <taxon>Ixodidae</taxon>
        <taxon>Rhipicephalinae</taxon>
        <taxon>Rhipicephalus</taxon>
        <taxon>Rhipicephalus</taxon>
    </lineage>
</organism>
<dbReference type="EMBL" id="GEDV01002123">
    <property type="protein sequence ID" value="JAP86434.1"/>
    <property type="molecule type" value="Transcribed_RNA"/>
</dbReference>
<name>A0A131Z4Y2_RHIAP</name>